<keyword evidence="2" id="KW-0472">Membrane</keyword>
<dbReference type="RefSeq" id="WP_161861383.1">
    <property type="nucleotide sequence ID" value="NZ_CP046620.1"/>
</dbReference>
<evidence type="ECO:0000256" key="2">
    <source>
        <dbReference type="SAM" id="Phobius"/>
    </source>
</evidence>
<protein>
    <submittedName>
        <fullName evidence="3">Uncharacterized protein</fullName>
    </submittedName>
</protein>
<reference evidence="3 4" key="1">
    <citation type="submission" date="2019-12" db="EMBL/GenBank/DDBJ databases">
        <title>Complete genome sequence of Algicella marina strain 9Alg 56(T) isolated from the red alga Tichocarpus crinitus.</title>
        <authorList>
            <person name="Kim S.-G."/>
            <person name="Nedashkovskaya O.I."/>
        </authorList>
    </citation>
    <scope>NUCLEOTIDE SEQUENCE [LARGE SCALE GENOMIC DNA]</scope>
    <source>
        <strain evidence="3 4">9Alg 56</strain>
    </source>
</reference>
<sequence length="118" mass="13172">MSGNASEEGLLMQLGNPSHFDPARFGVMFGLVVASILCWLLLAALPGVNPLWLVVLWLVLVCTLAAWMTRRLQARLERREAMRAAEMREIEARERARQMEEAKADGRFSGFGRGRGGE</sequence>
<dbReference type="KEGG" id="amaq:GO499_06195"/>
<keyword evidence="2" id="KW-0812">Transmembrane</keyword>
<keyword evidence="4" id="KW-1185">Reference proteome</keyword>
<accession>A0A6P1SYI5</accession>
<feature type="compositionally biased region" description="Basic and acidic residues" evidence="1">
    <location>
        <begin position="96"/>
        <end position="106"/>
    </location>
</feature>
<dbReference type="AlphaFoldDB" id="A0A6P1SYI5"/>
<proteinExistence type="predicted"/>
<evidence type="ECO:0000313" key="4">
    <source>
        <dbReference type="Proteomes" id="UP000464495"/>
    </source>
</evidence>
<feature type="transmembrane region" description="Helical" evidence="2">
    <location>
        <begin position="51"/>
        <end position="69"/>
    </location>
</feature>
<gene>
    <name evidence="3" type="ORF">GO499_06195</name>
</gene>
<feature type="region of interest" description="Disordered" evidence="1">
    <location>
        <begin position="96"/>
        <end position="118"/>
    </location>
</feature>
<feature type="compositionally biased region" description="Gly residues" evidence="1">
    <location>
        <begin position="109"/>
        <end position="118"/>
    </location>
</feature>
<evidence type="ECO:0000256" key="1">
    <source>
        <dbReference type="SAM" id="MobiDB-lite"/>
    </source>
</evidence>
<name>A0A6P1SYI5_9RHOB</name>
<dbReference type="EMBL" id="CP046620">
    <property type="protein sequence ID" value="QHQ34817.1"/>
    <property type="molecule type" value="Genomic_DNA"/>
</dbReference>
<evidence type="ECO:0000313" key="3">
    <source>
        <dbReference type="EMBL" id="QHQ34817.1"/>
    </source>
</evidence>
<dbReference type="Proteomes" id="UP000464495">
    <property type="component" value="Chromosome"/>
</dbReference>
<feature type="transmembrane region" description="Helical" evidence="2">
    <location>
        <begin position="25"/>
        <end position="45"/>
    </location>
</feature>
<organism evidence="3 4">
    <name type="scientific">Algicella marina</name>
    <dbReference type="NCBI Taxonomy" id="2683284"/>
    <lineage>
        <taxon>Bacteria</taxon>
        <taxon>Pseudomonadati</taxon>
        <taxon>Pseudomonadota</taxon>
        <taxon>Alphaproteobacteria</taxon>
        <taxon>Rhodobacterales</taxon>
        <taxon>Paracoccaceae</taxon>
        <taxon>Algicella</taxon>
    </lineage>
</organism>
<keyword evidence="2" id="KW-1133">Transmembrane helix</keyword>